<evidence type="ECO:0000259" key="1">
    <source>
        <dbReference type="Pfam" id="PF22494"/>
    </source>
</evidence>
<dbReference type="InterPro" id="IPR011048">
    <property type="entry name" value="Haem_d1_sf"/>
</dbReference>
<gene>
    <name evidence="2" type="ORF">VOLCADRAFT_119898</name>
</gene>
<feature type="domain" description="Choice-of-anchor I" evidence="1">
    <location>
        <begin position="10"/>
        <end position="523"/>
    </location>
</feature>
<dbReference type="InterPro" id="IPR052956">
    <property type="entry name" value="Mesenchyme-surface_protein"/>
</dbReference>
<reference evidence="2 3" key="1">
    <citation type="journal article" date="2010" name="Science">
        <title>Genomic analysis of organismal complexity in the multicellular green alga Volvox carteri.</title>
        <authorList>
            <person name="Prochnik S.E."/>
            <person name="Umen J."/>
            <person name="Nedelcu A.M."/>
            <person name="Hallmann A."/>
            <person name="Miller S.M."/>
            <person name="Nishii I."/>
            <person name="Ferris P."/>
            <person name="Kuo A."/>
            <person name="Mitros T."/>
            <person name="Fritz-Laylin L.K."/>
            <person name="Hellsten U."/>
            <person name="Chapman J."/>
            <person name="Simakov O."/>
            <person name="Rensing S.A."/>
            <person name="Terry A."/>
            <person name="Pangilinan J."/>
            <person name="Kapitonov V."/>
            <person name="Jurka J."/>
            <person name="Salamov A."/>
            <person name="Shapiro H."/>
            <person name="Schmutz J."/>
            <person name="Grimwood J."/>
            <person name="Lindquist E."/>
            <person name="Lucas S."/>
            <person name="Grigoriev I.V."/>
            <person name="Schmitt R."/>
            <person name="Kirk D."/>
            <person name="Rokhsar D.S."/>
        </authorList>
    </citation>
    <scope>NUCLEOTIDE SEQUENCE [LARGE SCALE GENOMIC DNA]</scope>
    <source>
        <strain evidence="3">f. Nagariensis / Eve</strain>
    </source>
</reference>
<dbReference type="Pfam" id="PF22494">
    <property type="entry name" value="choice_anch_I"/>
    <property type="match status" value="1"/>
</dbReference>
<evidence type="ECO:0000313" key="2">
    <source>
        <dbReference type="EMBL" id="EFJ40680.1"/>
    </source>
</evidence>
<dbReference type="InParanoid" id="D8UHU3"/>
<dbReference type="PANTHER" id="PTHR46928">
    <property type="entry name" value="MESENCHYME-SPECIFIC CELL SURFACE GLYCOPROTEIN"/>
    <property type="match status" value="1"/>
</dbReference>
<keyword evidence="3" id="KW-1185">Reference proteome</keyword>
<organism evidence="3">
    <name type="scientific">Volvox carteri f. nagariensis</name>
    <dbReference type="NCBI Taxonomy" id="3068"/>
    <lineage>
        <taxon>Eukaryota</taxon>
        <taxon>Viridiplantae</taxon>
        <taxon>Chlorophyta</taxon>
        <taxon>core chlorophytes</taxon>
        <taxon>Chlorophyceae</taxon>
        <taxon>CS clade</taxon>
        <taxon>Chlamydomonadales</taxon>
        <taxon>Volvocaceae</taxon>
        <taxon>Volvox</taxon>
    </lineage>
</organism>
<proteinExistence type="predicted"/>
<dbReference type="SUPFAM" id="SSF51004">
    <property type="entry name" value="C-terminal (heme d1) domain of cytochrome cd1-nitrite reductase"/>
    <property type="match status" value="1"/>
</dbReference>
<accession>D8UHU3</accession>
<dbReference type="PANTHER" id="PTHR46928:SF1">
    <property type="entry name" value="MESENCHYME-SPECIFIC CELL SURFACE GLYCOPROTEIN"/>
    <property type="match status" value="1"/>
</dbReference>
<dbReference type="KEGG" id="vcn:VOLCADRAFT_119898"/>
<protein>
    <recommendedName>
        <fullName evidence="1">Choice-of-anchor I domain-containing protein</fullName>
    </recommendedName>
</protein>
<dbReference type="AlphaFoldDB" id="D8UHU3"/>
<dbReference type="Proteomes" id="UP000001058">
    <property type="component" value="Unassembled WGS sequence"/>
</dbReference>
<dbReference type="eggNOG" id="ENOG502S02S">
    <property type="taxonomic scope" value="Eukaryota"/>
</dbReference>
<dbReference type="InterPro" id="IPR055188">
    <property type="entry name" value="Choice_anch_I"/>
</dbReference>
<dbReference type="NCBIfam" id="NF038117">
    <property type="entry name" value="choice_anch_I"/>
    <property type="match status" value="1"/>
</dbReference>
<dbReference type="OrthoDB" id="425936at2759"/>
<name>D8UHU3_VOLCA</name>
<sequence length="523" mass="56170">MSSLKAGNWDGAGSMEVMDYDPFSKLAAIVEARRSPITPLALLIVNYANVSSPFIHRRILVGNSSGEGNYVGTPNSVAVWNGFAALTMDGVPYTASGILRIYHMASGAKVAEAPLTGCSMPDSVKWSKDGHRMVIACEGEPTTQEVQGSDPLVEPNPSGAIAIAYVSVSSYTPAGASWPVASFSISIKLLDYQGYIDSLSNSAYNALLARGFRIDPRLTKATAAKDIEPEYVALHSDPQVNLAYVTLQENNAVSAIDLTPGSERILSIWPLGLKSWKASPVDPSDVDGIRIRNHTGVYSWYQPDTIVHATIGTGSYLFIANEGDSKGESRRVKELASLDPHTTQDSELGRLNVDPLFGLKKGYNTSRAWNAQGPYNKLIAYGGRSWSILDAKNGRLVYESGSSMEAIFAAHPVASQCFNCDRDRNDPDSRSDNAGPEPEALEVFQLGSRTYAAIGLERMGGFLLYDVSVPSAPVFGAYIYNRNFSAPRTAPTSALGDLAPEGIRFVDAKDSSSGTALILMSNE</sequence>
<feature type="non-terminal residue" evidence="2">
    <location>
        <position position="523"/>
    </location>
</feature>
<dbReference type="GeneID" id="9623323"/>
<evidence type="ECO:0000313" key="3">
    <source>
        <dbReference type="Proteomes" id="UP000001058"/>
    </source>
</evidence>
<dbReference type="STRING" id="3068.D8UHU3"/>
<dbReference type="EMBL" id="GL378409">
    <property type="protein sequence ID" value="EFJ40680.1"/>
    <property type="molecule type" value="Genomic_DNA"/>
</dbReference>
<dbReference type="RefSeq" id="XP_002958226.1">
    <property type="nucleotide sequence ID" value="XM_002958180.1"/>
</dbReference>